<comment type="caution">
    <text evidence="2">The sequence shown here is derived from an EMBL/GenBank/DDBJ whole genome shotgun (WGS) entry which is preliminary data.</text>
</comment>
<name>A0ABN0XXI9_9ACTN</name>
<gene>
    <name evidence="2" type="ORF">GCM10010319_62170</name>
</gene>
<accession>A0ABN0XXI9</accession>
<evidence type="ECO:0000313" key="2">
    <source>
        <dbReference type="EMBL" id="GAA0375226.1"/>
    </source>
</evidence>
<reference evidence="2 3" key="1">
    <citation type="journal article" date="2019" name="Int. J. Syst. Evol. Microbiol.">
        <title>The Global Catalogue of Microorganisms (GCM) 10K type strain sequencing project: providing services to taxonomists for standard genome sequencing and annotation.</title>
        <authorList>
            <consortium name="The Broad Institute Genomics Platform"/>
            <consortium name="The Broad Institute Genome Sequencing Center for Infectious Disease"/>
            <person name="Wu L."/>
            <person name="Ma J."/>
        </authorList>
    </citation>
    <scope>NUCLEOTIDE SEQUENCE [LARGE SCALE GENOMIC DNA]</scope>
    <source>
        <strain evidence="2 3">JCM 4565</strain>
    </source>
</reference>
<protein>
    <submittedName>
        <fullName evidence="2">Uncharacterized protein</fullName>
    </submittedName>
</protein>
<keyword evidence="3" id="KW-1185">Reference proteome</keyword>
<feature type="region of interest" description="Disordered" evidence="1">
    <location>
        <begin position="58"/>
        <end position="88"/>
    </location>
</feature>
<dbReference type="RefSeq" id="WP_344123177.1">
    <property type="nucleotide sequence ID" value="NZ_BAAABW010000033.1"/>
</dbReference>
<dbReference type="Proteomes" id="UP001500063">
    <property type="component" value="Unassembled WGS sequence"/>
</dbReference>
<evidence type="ECO:0000313" key="3">
    <source>
        <dbReference type="Proteomes" id="UP001500063"/>
    </source>
</evidence>
<proteinExistence type="predicted"/>
<evidence type="ECO:0000256" key="1">
    <source>
        <dbReference type="SAM" id="MobiDB-lite"/>
    </source>
</evidence>
<organism evidence="2 3">
    <name type="scientific">Streptomyces blastmyceticus</name>
    <dbReference type="NCBI Taxonomy" id="68180"/>
    <lineage>
        <taxon>Bacteria</taxon>
        <taxon>Bacillati</taxon>
        <taxon>Actinomycetota</taxon>
        <taxon>Actinomycetes</taxon>
        <taxon>Kitasatosporales</taxon>
        <taxon>Streptomycetaceae</taxon>
        <taxon>Streptomyces</taxon>
    </lineage>
</organism>
<dbReference type="EMBL" id="BAAABW010000033">
    <property type="protein sequence ID" value="GAA0375226.1"/>
    <property type="molecule type" value="Genomic_DNA"/>
</dbReference>
<sequence length="88" mass="9550">MRPVIERKGAFDLRAVEVSALAREVGQGWHVPFEAGELTVRGAAAWVTVPHAWLKRAVPRGTTPGGPPVLRWTCQGQRQRSAQPVAGD</sequence>